<dbReference type="OrthoDB" id="850811at2"/>
<reference evidence="3" key="1">
    <citation type="submission" date="2017-06" db="EMBL/GenBank/DDBJ databases">
        <authorList>
            <person name="Varghese N."/>
            <person name="Submissions S."/>
        </authorList>
    </citation>
    <scope>NUCLEOTIDE SEQUENCE [LARGE SCALE GENOMIC DNA]</scope>
    <source>
        <strain evidence="3">DSM 11116</strain>
    </source>
</reference>
<proteinExistence type="predicted"/>
<dbReference type="Proteomes" id="UP000198131">
    <property type="component" value="Unassembled WGS sequence"/>
</dbReference>
<sequence>MKYNATLSLLLGLTLTFTAGCDKDDREDTPEPLPEASATYSRSIVYQDNGQRRDTTFQAKQLEEFVSQTTQSLVVGVQPTTTTEGINFTFDRTKLPAALTGTYTLKTLRDRALDADLTYYYDLPESRGGGTILYFSSIQHISGSFSISSYDAKRQLLSGTYTATLTGASDPTVAYSTFPKRACNITVTGTFANVPLKQVD</sequence>
<dbReference type="AlphaFoldDB" id="A0A212UEM0"/>
<feature type="chain" id="PRO_5012284513" evidence="1">
    <location>
        <begin position="20"/>
        <end position="200"/>
    </location>
</feature>
<organism evidence="2 3">
    <name type="scientific">Hymenobacter gelipurpurascens</name>
    <dbReference type="NCBI Taxonomy" id="89968"/>
    <lineage>
        <taxon>Bacteria</taxon>
        <taxon>Pseudomonadati</taxon>
        <taxon>Bacteroidota</taxon>
        <taxon>Cytophagia</taxon>
        <taxon>Cytophagales</taxon>
        <taxon>Hymenobacteraceae</taxon>
        <taxon>Hymenobacter</taxon>
    </lineage>
</organism>
<protein>
    <submittedName>
        <fullName evidence="2">Uncharacterized protein</fullName>
    </submittedName>
</protein>
<keyword evidence="3" id="KW-1185">Reference proteome</keyword>
<dbReference type="PROSITE" id="PS51257">
    <property type="entry name" value="PROKAR_LIPOPROTEIN"/>
    <property type="match status" value="1"/>
</dbReference>
<evidence type="ECO:0000313" key="2">
    <source>
        <dbReference type="EMBL" id="SNC76633.1"/>
    </source>
</evidence>
<evidence type="ECO:0000313" key="3">
    <source>
        <dbReference type="Proteomes" id="UP000198131"/>
    </source>
</evidence>
<feature type="signal peptide" evidence="1">
    <location>
        <begin position="1"/>
        <end position="19"/>
    </location>
</feature>
<keyword evidence="1" id="KW-0732">Signal</keyword>
<gene>
    <name evidence="2" type="ORF">SAMN06265337_3485</name>
</gene>
<dbReference type="EMBL" id="FYEW01000002">
    <property type="protein sequence ID" value="SNC76633.1"/>
    <property type="molecule type" value="Genomic_DNA"/>
</dbReference>
<name>A0A212UEM0_9BACT</name>
<evidence type="ECO:0000256" key="1">
    <source>
        <dbReference type="SAM" id="SignalP"/>
    </source>
</evidence>
<accession>A0A212UEM0</accession>
<dbReference type="RefSeq" id="WP_088844739.1">
    <property type="nucleotide sequence ID" value="NZ_FYEW01000002.1"/>
</dbReference>